<name>A0A4C1UAX3_EUMVA</name>
<sequence>MVKEGPRLERIAIGLARSTSDLMMESELTSVTVPSHPAAPPDIVHHFANRPTILSPQSLMRSMSVEQRWQDLASLLTIPPPPPEQYPHAAYHPAHAHPHHAHQQHPHNISAHGAAGGYPNYGHLPATADKHPDAYGAATPLDGAYKVESAHHPQQHEGLYYQVINEHVNRRLIFNDMYKVNLLYKPYNFINALSGHAHLRGQTSAPVYHDALDKNRSIGLLRDKRTREPPVGGHRGPWTLATSEESLVHCQPVRKNGAGGEMGNSDGFLQSILNDEDLQLMDMAMNEGRRVWMICTEVLTGYLCVEDMHRITYGISV</sequence>
<organism evidence="2 3">
    <name type="scientific">Eumeta variegata</name>
    <name type="common">Bagworm moth</name>
    <name type="synonym">Eumeta japonica</name>
    <dbReference type="NCBI Taxonomy" id="151549"/>
    <lineage>
        <taxon>Eukaryota</taxon>
        <taxon>Metazoa</taxon>
        <taxon>Ecdysozoa</taxon>
        <taxon>Arthropoda</taxon>
        <taxon>Hexapoda</taxon>
        <taxon>Insecta</taxon>
        <taxon>Pterygota</taxon>
        <taxon>Neoptera</taxon>
        <taxon>Endopterygota</taxon>
        <taxon>Lepidoptera</taxon>
        <taxon>Glossata</taxon>
        <taxon>Ditrysia</taxon>
        <taxon>Tineoidea</taxon>
        <taxon>Psychidae</taxon>
        <taxon>Oiketicinae</taxon>
        <taxon>Eumeta</taxon>
    </lineage>
</organism>
<evidence type="ECO:0000313" key="2">
    <source>
        <dbReference type="EMBL" id="GBP23469.1"/>
    </source>
</evidence>
<dbReference type="AlphaFoldDB" id="A0A4C1UAX3"/>
<feature type="region of interest" description="Disordered" evidence="1">
    <location>
        <begin position="94"/>
        <end position="117"/>
    </location>
</feature>
<dbReference type="OrthoDB" id="7458135at2759"/>
<dbReference type="Proteomes" id="UP000299102">
    <property type="component" value="Unassembled WGS sequence"/>
</dbReference>
<feature type="compositionally biased region" description="Basic residues" evidence="1">
    <location>
        <begin position="94"/>
        <end position="105"/>
    </location>
</feature>
<evidence type="ECO:0000313" key="3">
    <source>
        <dbReference type="Proteomes" id="UP000299102"/>
    </source>
</evidence>
<comment type="caution">
    <text evidence="2">The sequence shown here is derived from an EMBL/GenBank/DDBJ whole genome shotgun (WGS) entry which is preliminary data.</text>
</comment>
<gene>
    <name evidence="2" type="ORF">EVAR_22329_1</name>
</gene>
<evidence type="ECO:0000256" key="1">
    <source>
        <dbReference type="SAM" id="MobiDB-lite"/>
    </source>
</evidence>
<keyword evidence="3" id="KW-1185">Reference proteome</keyword>
<dbReference type="EMBL" id="BGZK01000150">
    <property type="protein sequence ID" value="GBP23469.1"/>
    <property type="molecule type" value="Genomic_DNA"/>
</dbReference>
<accession>A0A4C1UAX3</accession>
<reference evidence="2 3" key="1">
    <citation type="journal article" date="2019" name="Commun. Biol.">
        <title>The bagworm genome reveals a unique fibroin gene that provides high tensile strength.</title>
        <authorList>
            <person name="Kono N."/>
            <person name="Nakamura H."/>
            <person name="Ohtoshi R."/>
            <person name="Tomita M."/>
            <person name="Numata K."/>
            <person name="Arakawa K."/>
        </authorList>
    </citation>
    <scope>NUCLEOTIDE SEQUENCE [LARGE SCALE GENOMIC DNA]</scope>
</reference>
<protein>
    <submittedName>
        <fullName evidence="2">Uncharacterized protein</fullName>
    </submittedName>
</protein>
<proteinExistence type="predicted"/>